<dbReference type="EMBL" id="CP123525">
    <property type="protein sequence ID" value="WGM08195.1"/>
    <property type="molecule type" value="Genomic_DNA"/>
</dbReference>
<gene>
    <name evidence="1" type="ORF">QE258_22330</name>
</gene>
<dbReference type="RefSeq" id="WP_280632501.1">
    <property type="nucleotide sequence ID" value="NZ_CP123525.1"/>
</dbReference>
<protein>
    <submittedName>
        <fullName evidence="1">Uncharacterized protein</fullName>
    </submittedName>
</protein>
<sequence>MIVDNDELTERLAAQLMKPIKKQIQDIYQQVILLKSAFKD</sequence>
<keyword evidence="1" id="KW-0614">Plasmid</keyword>
<evidence type="ECO:0000313" key="2">
    <source>
        <dbReference type="Proteomes" id="UP001177592"/>
    </source>
</evidence>
<organism evidence="1 2">
    <name type="scientific">Arsenophonus nasoniae</name>
    <name type="common">son-killer infecting Nasonia vitripennis</name>
    <dbReference type="NCBI Taxonomy" id="638"/>
    <lineage>
        <taxon>Bacteria</taxon>
        <taxon>Pseudomonadati</taxon>
        <taxon>Pseudomonadota</taxon>
        <taxon>Gammaproteobacteria</taxon>
        <taxon>Enterobacterales</taxon>
        <taxon>Morganellaceae</taxon>
        <taxon>Arsenophonus</taxon>
    </lineage>
</organism>
<reference evidence="1" key="1">
    <citation type="submission" date="2023-04" db="EMBL/GenBank/DDBJ databases">
        <title>Genome dynamics across the evolutionary transition to endosymbiosis.</title>
        <authorList>
            <person name="Siozios S."/>
            <person name="Nadal-Jimenez P."/>
            <person name="Azagi T."/>
            <person name="Sprong H."/>
            <person name="Frost C.L."/>
            <person name="Parratt S.R."/>
            <person name="Taylor G."/>
            <person name="Brettell L."/>
            <person name="Lew K.C."/>
            <person name="Croft L."/>
            <person name="King K.C."/>
            <person name="Brockhurst M.A."/>
            <person name="Hypsa V."/>
            <person name="Novakova E."/>
            <person name="Darby A.C."/>
            <person name="Hurst G.D.D."/>
        </authorList>
    </citation>
    <scope>NUCLEOTIDE SEQUENCE</scope>
    <source>
        <strain evidence="1">ANv_CAN</strain>
        <plasmid evidence="1">paNv_CAN2</plasmid>
    </source>
</reference>
<accession>A0ABY8NX81</accession>
<geneLocation type="plasmid" evidence="1 2">
    <name>paNv_CAN2</name>
</geneLocation>
<name>A0ABY8NX81_9GAMM</name>
<evidence type="ECO:0000313" key="1">
    <source>
        <dbReference type="EMBL" id="WGM08195.1"/>
    </source>
</evidence>
<keyword evidence="2" id="KW-1185">Reference proteome</keyword>
<proteinExistence type="predicted"/>
<dbReference type="Proteomes" id="UP001177592">
    <property type="component" value="Plasmid paNv_CAN2"/>
</dbReference>